<dbReference type="Pfam" id="PF18962">
    <property type="entry name" value="Por_Secre_tail"/>
    <property type="match status" value="1"/>
</dbReference>
<dbReference type="OrthoDB" id="9792152at2"/>
<evidence type="ECO:0000313" key="5">
    <source>
        <dbReference type="Proteomes" id="UP000261082"/>
    </source>
</evidence>
<feature type="chain" id="PRO_5017656203" evidence="2">
    <location>
        <begin position="25"/>
        <end position="748"/>
    </location>
</feature>
<evidence type="ECO:0000256" key="2">
    <source>
        <dbReference type="SAM" id="SignalP"/>
    </source>
</evidence>
<protein>
    <submittedName>
        <fullName evidence="4">T9SS C-terminal target domain-containing protein</fullName>
    </submittedName>
</protein>
<keyword evidence="1 2" id="KW-0732">Signal</keyword>
<organism evidence="4 5">
    <name type="scientific">Marixanthomonas ophiurae</name>
    <dbReference type="NCBI Taxonomy" id="387659"/>
    <lineage>
        <taxon>Bacteria</taxon>
        <taxon>Pseudomonadati</taxon>
        <taxon>Bacteroidota</taxon>
        <taxon>Flavobacteriia</taxon>
        <taxon>Flavobacteriales</taxon>
        <taxon>Flavobacteriaceae</taxon>
        <taxon>Marixanthomonas</taxon>
    </lineage>
</organism>
<reference evidence="4 5" key="1">
    <citation type="journal article" date="2007" name="Int. J. Syst. Evol. Microbiol.">
        <title>Marixanthomonas ophiurae gen. nov., sp. nov., a marine bacterium of the family Flavobacteriaceae isolated from a deep-sea brittle star.</title>
        <authorList>
            <person name="Romanenko L.A."/>
            <person name="Uchino M."/>
            <person name="Frolova G.M."/>
            <person name="Mikhailov V.V."/>
        </authorList>
    </citation>
    <scope>NUCLEOTIDE SEQUENCE [LARGE SCALE GENOMIC DNA]</scope>
    <source>
        <strain evidence="4 5">KMM 3046</strain>
    </source>
</reference>
<dbReference type="GO" id="GO:0004222">
    <property type="term" value="F:metalloendopeptidase activity"/>
    <property type="evidence" value="ECO:0007669"/>
    <property type="project" value="InterPro"/>
</dbReference>
<dbReference type="GO" id="GO:0006508">
    <property type="term" value="P:proteolysis"/>
    <property type="evidence" value="ECO:0007669"/>
    <property type="project" value="InterPro"/>
</dbReference>
<dbReference type="Proteomes" id="UP000261082">
    <property type="component" value="Unassembled WGS sequence"/>
</dbReference>
<dbReference type="EMBL" id="QVID01000001">
    <property type="protein sequence ID" value="RFN58741.1"/>
    <property type="molecule type" value="Genomic_DNA"/>
</dbReference>
<keyword evidence="5" id="KW-1185">Reference proteome</keyword>
<feature type="signal peptide" evidence="2">
    <location>
        <begin position="1"/>
        <end position="24"/>
    </location>
</feature>
<dbReference type="InterPro" id="IPR013783">
    <property type="entry name" value="Ig-like_fold"/>
</dbReference>
<sequence length="748" mass="80781">MMKKTTSKNLVFLLFVLFSFGMQAQNPSSLWSPIAPQDVKVQKKETRNAMPSDFELFNLETEDLKTLLATAPSRKTTSTSNVIITLPTEDGLQKFKVFEASIFSEGLSEKFPGINSYVGQGIDDPTAMARFSVSQVGVHVMILSAKHTTTYIDPYTKDKTAYISYSRASLPADTNNFVCHVEDNLPANLPDVGDKPAQRNADDGMLRTFRLALACNGEYAQWHLNNQGVDPSETDAVKKAAVLSAMNVAMTRVNGIYERDLAVTMEFIPENEDIIFLDTATDGLSNNSGMINQIQAVIDNAVGFNSYDIGHVFSTGGGGIAQLNSPCTSNKARGVTGLPQPIGDGFYVDYVSHEMGHQYGGNHTQNNNCQRSNASVEPGSASTIMGYAGICPPNVQSVSDDYFHAISIQEMWSNITVGNSQCADQTPTGNDAPTADAGADFTIPKSTPFILKGNGTDPNSGDVLTYSWEQFDSQVAAMPPQNTSTGGPAFRSLDPMASPNRYMPALPTVLNGSTQSTWEVVPAVGRLLRFRLTVRDNVVGGAASASDNTRITVDGDSGPFVVTSQDNNPEWKQGLQYTITWDVANTDVAPVDSPTVDILLSIDGLNYDTVLIAGTPNDGSEVITVPGVDNTEDARVMVAGTDHLFYALNAEDILIDENLSVDEASLENFTLWPNPTTGLVNLEFVTTTSSKVSVAVYDVRGRQVAGEEYNNQGGTFKETFNYSSLNSGMYFITVTNGDKKVTSKLLKN</sequence>
<name>A0A3E1Q9D4_9FLAO</name>
<evidence type="ECO:0000259" key="3">
    <source>
        <dbReference type="PROSITE" id="PS50215"/>
    </source>
</evidence>
<gene>
    <name evidence="4" type="ORF">DZ858_01275</name>
</gene>
<dbReference type="PROSITE" id="PS50215">
    <property type="entry name" value="ADAM_MEPRO"/>
    <property type="match status" value="1"/>
</dbReference>
<dbReference type="InterPro" id="IPR001590">
    <property type="entry name" value="Peptidase_M12B"/>
</dbReference>
<dbReference type="Gene3D" id="3.40.390.10">
    <property type="entry name" value="Collagenase (Catalytic Domain)"/>
    <property type="match status" value="1"/>
</dbReference>
<dbReference type="InterPro" id="IPR024079">
    <property type="entry name" value="MetalloPept_cat_dom_sf"/>
</dbReference>
<dbReference type="NCBIfam" id="TIGR04183">
    <property type="entry name" value="Por_Secre_tail"/>
    <property type="match status" value="1"/>
</dbReference>
<comment type="caution">
    <text evidence="4">The sequence shown here is derived from an EMBL/GenBank/DDBJ whole genome shotgun (WGS) entry which is preliminary data.</text>
</comment>
<dbReference type="AlphaFoldDB" id="A0A3E1Q9D4"/>
<feature type="domain" description="Peptidase M12B" evidence="3">
    <location>
        <begin position="319"/>
        <end position="427"/>
    </location>
</feature>
<dbReference type="RefSeq" id="WP_117157765.1">
    <property type="nucleotide sequence ID" value="NZ_QVID01000001.1"/>
</dbReference>
<evidence type="ECO:0000256" key="1">
    <source>
        <dbReference type="ARBA" id="ARBA00022729"/>
    </source>
</evidence>
<dbReference type="Pfam" id="PF13582">
    <property type="entry name" value="Reprolysin_3"/>
    <property type="match status" value="1"/>
</dbReference>
<dbReference type="SUPFAM" id="SSF55486">
    <property type="entry name" value="Metalloproteases ('zincins'), catalytic domain"/>
    <property type="match status" value="1"/>
</dbReference>
<dbReference type="InterPro" id="IPR026444">
    <property type="entry name" value="Secre_tail"/>
</dbReference>
<evidence type="ECO:0000313" key="4">
    <source>
        <dbReference type="EMBL" id="RFN58741.1"/>
    </source>
</evidence>
<accession>A0A3E1Q9D4</accession>
<dbReference type="Gene3D" id="2.60.40.10">
    <property type="entry name" value="Immunoglobulins"/>
    <property type="match status" value="1"/>
</dbReference>
<proteinExistence type="predicted"/>